<evidence type="ECO:0000256" key="3">
    <source>
        <dbReference type="ARBA" id="ARBA00023295"/>
    </source>
</evidence>
<dbReference type="EMBL" id="JAMYWD010000005">
    <property type="protein sequence ID" value="KAJ4971580.1"/>
    <property type="molecule type" value="Genomic_DNA"/>
</dbReference>
<dbReference type="FunFam" id="3.20.20.80:FF:000010">
    <property type="entry name" value="glucan endo-1,3-beta-glucosidase, basic"/>
    <property type="match status" value="1"/>
</dbReference>
<keyword evidence="7" id="KW-1185">Reference proteome</keyword>
<dbReference type="PROSITE" id="PS00587">
    <property type="entry name" value="GLYCOSYL_HYDROL_F17"/>
    <property type="match status" value="1"/>
</dbReference>
<evidence type="ECO:0000256" key="1">
    <source>
        <dbReference type="ARBA" id="ARBA00008773"/>
    </source>
</evidence>
<dbReference type="InterPro" id="IPR000490">
    <property type="entry name" value="Glyco_hydro_17"/>
</dbReference>
<protein>
    <submittedName>
        <fullName evidence="6">Uncharacterized protein</fullName>
    </submittedName>
</protein>
<dbReference type="AlphaFoldDB" id="A0A9Q0QTT3"/>
<proteinExistence type="inferred from homology"/>
<dbReference type="PANTHER" id="PTHR32227">
    <property type="entry name" value="GLUCAN ENDO-1,3-BETA-GLUCOSIDASE BG1-RELATED-RELATED"/>
    <property type="match status" value="1"/>
</dbReference>
<keyword evidence="2 5" id="KW-0378">Hydrolase</keyword>
<name>A0A9Q0QTT3_9MAGN</name>
<dbReference type="Gene3D" id="3.20.20.80">
    <property type="entry name" value="Glycosidases"/>
    <property type="match status" value="1"/>
</dbReference>
<dbReference type="InterPro" id="IPR017853">
    <property type="entry name" value="GH"/>
</dbReference>
<dbReference type="Pfam" id="PF00332">
    <property type="entry name" value="Glyco_hydro_17"/>
    <property type="match status" value="1"/>
</dbReference>
<dbReference type="Proteomes" id="UP001141806">
    <property type="component" value="Unassembled WGS sequence"/>
</dbReference>
<dbReference type="InterPro" id="IPR044965">
    <property type="entry name" value="Glyco_hydro_17_plant"/>
</dbReference>
<evidence type="ECO:0000256" key="5">
    <source>
        <dbReference type="RuleBase" id="RU004336"/>
    </source>
</evidence>
<dbReference type="OrthoDB" id="941679at2759"/>
<dbReference type="SUPFAM" id="SSF51445">
    <property type="entry name" value="(Trans)glycosidases"/>
    <property type="match status" value="1"/>
</dbReference>
<evidence type="ECO:0000256" key="4">
    <source>
        <dbReference type="RuleBase" id="RU004335"/>
    </source>
</evidence>
<accession>A0A9Q0QTT3</accession>
<sequence length="285" mass="30739">MRLYAPDQEALQALSGSNIELILGVSNEDLQGISSSTSIANDWVQNNVLAYSSVIFKYISVGNEISPINGNSQYVNYVLPAIQNIQSAIASAGLQIIVTTSVDTGLLGSSYPPSQGSFRDDVSSYINPIISFLAQNGAPLLVNVYPYFSYRDNTGSIDLSYALFTSSSVVVQDPNSNLGCQNLFDAIVDAFYYALEKAGGSNIGIVVSETGWPTLGGTDTTVENALTYNSNLIQHVKNGTPKKSGSLEVYVFAMFDENVKSGEETEKHWGLFTPDKQAKYPLSFS</sequence>
<evidence type="ECO:0000313" key="6">
    <source>
        <dbReference type="EMBL" id="KAJ4971580.1"/>
    </source>
</evidence>
<organism evidence="6 7">
    <name type="scientific">Protea cynaroides</name>
    <dbReference type="NCBI Taxonomy" id="273540"/>
    <lineage>
        <taxon>Eukaryota</taxon>
        <taxon>Viridiplantae</taxon>
        <taxon>Streptophyta</taxon>
        <taxon>Embryophyta</taxon>
        <taxon>Tracheophyta</taxon>
        <taxon>Spermatophyta</taxon>
        <taxon>Magnoliopsida</taxon>
        <taxon>Proteales</taxon>
        <taxon>Proteaceae</taxon>
        <taxon>Protea</taxon>
    </lineage>
</organism>
<dbReference type="GO" id="GO:0004553">
    <property type="term" value="F:hydrolase activity, hydrolyzing O-glycosyl compounds"/>
    <property type="evidence" value="ECO:0007669"/>
    <property type="project" value="InterPro"/>
</dbReference>
<dbReference type="GO" id="GO:0005975">
    <property type="term" value="P:carbohydrate metabolic process"/>
    <property type="evidence" value="ECO:0007669"/>
    <property type="project" value="InterPro"/>
</dbReference>
<keyword evidence="3 5" id="KW-0326">Glycosidase</keyword>
<comment type="similarity">
    <text evidence="1 4">Belongs to the glycosyl hydrolase 17 family.</text>
</comment>
<gene>
    <name evidence="6" type="ORF">NE237_004679</name>
</gene>
<reference evidence="6" key="1">
    <citation type="journal article" date="2023" name="Plant J.">
        <title>The genome of the king protea, Protea cynaroides.</title>
        <authorList>
            <person name="Chang J."/>
            <person name="Duong T.A."/>
            <person name="Schoeman C."/>
            <person name="Ma X."/>
            <person name="Roodt D."/>
            <person name="Barker N."/>
            <person name="Li Z."/>
            <person name="Van de Peer Y."/>
            <person name="Mizrachi E."/>
        </authorList>
    </citation>
    <scope>NUCLEOTIDE SEQUENCE</scope>
    <source>
        <tissue evidence="6">Young leaves</tissue>
    </source>
</reference>
<evidence type="ECO:0000256" key="2">
    <source>
        <dbReference type="ARBA" id="ARBA00022801"/>
    </source>
</evidence>
<comment type="caution">
    <text evidence="6">The sequence shown here is derived from an EMBL/GenBank/DDBJ whole genome shotgun (WGS) entry which is preliminary data.</text>
</comment>
<evidence type="ECO:0000313" key="7">
    <source>
        <dbReference type="Proteomes" id="UP001141806"/>
    </source>
</evidence>